<keyword evidence="13" id="KW-0238">DNA-binding</keyword>
<dbReference type="InterPro" id="IPR023211">
    <property type="entry name" value="DNA_pol_palm_dom_sf"/>
</dbReference>
<dbReference type="GO" id="GO:0008270">
    <property type="term" value="F:zinc ion binding"/>
    <property type="evidence" value="ECO:0007669"/>
    <property type="project" value="UniProtKB-KW"/>
</dbReference>
<keyword evidence="6" id="KW-0227">DNA damage</keyword>
<gene>
    <name evidence="20" type="ORF">BgAZ_207850</name>
</gene>
<dbReference type="GO" id="GO:0003677">
    <property type="term" value="F:DNA binding"/>
    <property type="evidence" value="ECO:0007669"/>
    <property type="project" value="UniProtKB-KW"/>
</dbReference>
<dbReference type="Pfam" id="PF24065">
    <property type="entry name" value="REV3_N"/>
    <property type="match status" value="1"/>
</dbReference>
<dbReference type="InterPro" id="IPR030559">
    <property type="entry name" value="PolZ_Rev3"/>
</dbReference>
<feature type="domain" description="DNA polymerase delta/zeta catalytic subunit N-terminal" evidence="18">
    <location>
        <begin position="152"/>
        <end position="193"/>
    </location>
</feature>
<keyword evidence="13" id="KW-0004">4Fe-4S</keyword>
<evidence type="ECO:0000259" key="19">
    <source>
        <dbReference type="Pfam" id="PF24065"/>
    </source>
</evidence>
<evidence type="ECO:0000256" key="3">
    <source>
        <dbReference type="ARBA" id="ARBA00022679"/>
    </source>
</evidence>
<dbReference type="PANTHER" id="PTHR45812:SF1">
    <property type="entry name" value="DNA POLYMERASE ZETA CATALYTIC SUBUNIT"/>
    <property type="match status" value="1"/>
</dbReference>
<feature type="compositionally biased region" description="Polar residues" evidence="14">
    <location>
        <begin position="98"/>
        <end position="119"/>
    </location>
</feature>
<feature type="domain" description="DNA-directed DNA polymerase family B exonuclease" evidence="16">
    <location>
        <begin position="634"/>
        <end position="766"/>
    </location>
</feature>
<dbReference type="Pfam" id="PF03104">
    <property type="entry name" value="DNA_pol_B_exo1"/>
    <property type="match status" value="1"/>
</dbReference>
<keyword evidence="8 13" id="KW-0239">DNA-directed DNA polymerase</keyword>
<dbReference type="InterPro" id="IPR056435">
    <property type="entry name" value="DPOD/Z_N"/>
</dbReference>
<evidence type="ECO:0000259" key="17">
    <source>
        <dbReference type="Pfam" id="PF14260"/>
    </source>
</evidence>
<comment type="cofactor">
    <cofactor evidence="1 13">
        <name>[4Fe-4S] cluster</name>
        <dbReference type="ChEBI" id="CHEBI:49883"/>
    </cofactor>
</comment>
<evidence type="ECO:0000256" key="4">
    <source>
        <dbReference type="ARBA" id="ARBA00022695"/>
    </source>
</evidence>
<dbReference type="InterPro" id="IPR036397">
    <property type="entry name" value="RNaseH_sf"/>
</dbReference>
<organism evidence="20 21">
    <name type="scientific">Babesia gibsoni</name>
    <dbReference type="NCBI Taxonomy" id="33632"/>
    <lineage>
        <taxon>Eukaryota</taxon>
        <taxon>Sar</taxon>
        <taxon>Alveolata</taxon>
        <taxon>Apicomplexa</taxon>
        <taxon>Aconoidasida</taxon>
        <taxon>Piroplasmida</taxon>
        <taxon>Babesiidae</taxon>
        <taxon>Babesia</taxon>
    </lineage>
</organism>
<comment type="similarity">
    <text evidence="2 13">Belongs to the DNA polymerase type-B family.</text>
</comment>
<keyword evidence="13" id="KW-0863">Zinc-finger</keyword>
<evidence type="ECO:0000256" key="12">
    <source>
        <dbReference type="ARBA" id="ARBA00049244"/>
    </source>
</evidence>
<evidence type="ECO:0000256" key="1">
    <source>
        <dbReference type="ARBA" id="ARBA00001966"/>
    </source>
</evidence>
<dbReference type="GO" id="GO:0005634">
    <property type="term" value="C:nucleus"/>
    <property type="evidence" value="ECO:0007669"/>
    <property type="project" value="UniProtKB-SubCell"/>
</dbReference>
<dbReference type="Gene3D" id="1.10.132.60">
    <property type="entry name" value="DNA polymerase family B, C-terminal domain"/>
    <property type="match status" value="1"/>
</dbReference>
<dbReference type="GO" id="GO:0042276">
    <property type="term" value="P:error-prone translesion synthesis"/>
    <property type="evidence" value="ECO:0007669"/>
    <property type="project" value="TreeGrafter"/>
</dbReference>
<dbReference type="GO" id="GO:0000166">
    <property type="term" value="F:nucleotide binding"/>
    <property type="evidence" value="ECO:0007669"/>
    <property type="project" value="InterPro"/>
</dbReference>
<dbReference type="InterPro" id="IPR017964">
    <property type="entry name" value="DNA-dir_DNA_pol_B_CS"/>
</dbReference>
<dbReference type="Gene3D" id="3.30.420.10">
    <property type="entry name" value="Ribonuclease H-like superfamily/Ribonuclease H"/>
    <property type="match status" value="1"/>
</dbReference>
<dbReference type="GO" id="GO:0016035">
    <property type="term" value="C:zeta DNA polymerase complex"/>
    <property type="evidence" value="ECO:0007669"/>
    <property type="project" value="InterPro"/>
</dbReference>
<reference evidence="20" key="1">
    <citation type="submission" date="2023-08" db="EMBL/GenBank/DDBJ databases">
        <title>Draft sequence of the Babesia gibsoni genome.</title>
        <authorList>
            <person name="Yamagishi J.Y."/>
            <person name="Xuan X.X."/>
        </authorList>
    </citation>
    <scope>NUCLEOTIDE SEQUENCE</scope>
    <source>
        <strain evidence="20">Azabu</strain>
    </source>
</reference>
<dbReference type="InterPro" id="IPR012337">
    <property type="entry name" value="RNaseH-like_sf"/>
</dbReference>
<dbReference type="InterPro" id="IPR043502">
    <property type="entry name" value="DNA/RNA_pol_sf"/>
</dbReference>
<evidence type="ECO:0000256" key="6">
    <source>
        <dbReference type="ARBA" id="ARBA00022763"/>
    </source>
</evidence>
<comment type="subcellular location">
    <subcellularLocation>
        <location evidence="13">Nucleus</location>
    </subcellularLocation>
</comment>
<keyword evidence="21" id="KW-1185">Reference proteome</keyword>
<dbReference type="EC" id="2.7.7.7" evidence="13"/>
<keyword evidence="10 13" id="KW-0411">Iron-sulfur</keyword>
<keyword evidence="9 13" id="KW-0408">Iron</keyword>
<accession>A0AAD8UUS2</accession>
<dbReference type="InterPro" id="IPR025687">
    <property type="entry name" value="Znf-C4pol"/>
</dbReference>
<feature type="domain" description="DNA-directed DNA polymerase family B multifunctional" evidence="15">
    <location>
        <begin position="864"/>
        <end position="1359"/>
    </location>
</feature>
<dbReference type="InterPro" id="IPR006134">
    <property type="entry name" value="DNA-dir_DNA_pol_B_multi_dom"/>
</dbReference>
<protein>
    <recommendedName>
        <fullName evidence="13">DNA polymerase</fullName>
        <ecNumber evidence="13">2.7.7.7</ecNumber>
    </recommendedName>
</protein>
<evidence type="ECO:0000256" key="2">
    <source>
        <dbReference type="ARBA" id="ARBA00005755"/>
    </source>
</evidence>
<keyword evidence="7 13" id="KW-0862">Zinc</keyword>
<feature type="domain" description="C4-type zinc-finger of DNA polymerase delta" evidence="17">
    <location>
        <begin position="1471"/>
        <end position="1530"/>
    </location>
</feature>
<dbReference type="SMART" id="SM00486">
    <property type="entry name" value="POLBc"/>
    <property type="match status" value="1"/>
</dbReference>
<dbReference type="Proteomes" id="UP001230268">
    <property type="component" value="Unassembled WGS sequence"/>
</dbReference>
<feature type="domain" description="DNA polymerase zeta catalytic subunit N-terminal" evidence="19">
    <location>
        <begin position="1"/>
        <end position="41"/>
    </location>
</feature>
<keyword evidence="13" id="KW-0235">DNA replication</keyword>
<keyword evidence="5 13" id="KW-0479">Metal-binding</keyword>
<dbReference type="GO" id="GO:0006260">
    <property type="term" value="P:DNA replication"/>
    <property type="evidence" value="ECO:0007669"/>
    <property type="project" value="UniProtKB-KW"/>
</dbReference>
<keyword evidence="11" id="KW-0234">DNA repair</keyword>
<evidence type="ECO:0000313" key="21">
    <source>
        <dbReference type="Proteomes" id="UP001230268"/>
    </source>
</evidence>
<dbReference type="InterPro" id="IPR042087">
    <property type="entry name" value="DNA_pol_B_thumb"/>
</dbReference>
<keyword evidence="3 13" id="KW-0808">Transferase</keyword>
<evidence type="ECO:0000256" key="9">
    <source>
        <dbReference type="ARBA" id="ARBA00023004"/>
    </source>
</evidence>
<evidence type="ECO:0000256" key="13">
    <source>
        <dbReference type="RuleBase" id="RU000442"/>
    </source>
</evidence>
<comment type="catalytic activity">
    <reaction evidence="12 13">
        <text>DNA(n) + a 2'-deoxyribonucleoside 5'-triphosphate = DNA(n+1) + diphosphate</text>
        <dbReference type="Rhea" id="RHEA:22508"/>
        <dbReference type="Rhea" id="RHEA-COMP:17339"/>
        <dbReference type="Rhea" id="RHEA-COMP:17340"/>
        <dbReference type="ChEBI" id="CHEBI:33019"/>
        <dbReference type="ChEBI" id="CHEBI:61560"/>
        <dbReference type="ChEBI" id="CHEBI:173112"/>
        <dbReference type="EC" id="2.7.7.7"/>
    </reaction>
</comment>
<evidence type="ECO:0000313" key="20">
    <source>
        <dbReference type="EMBL" id="KAK1443909.1"/>
    </source>
</evidence>
<dbReference type="Pfam" id="PF14260">
    <property type="entry name" value="zf-C4pol"/>
    <property type="match status" value="1"/>
</dbReference>
<dbReference type="EMBL" id="JAVEPI010000002">
    <property type="protein sequence ID" value="KAK1443909.1"/>
    <property type="molecule type" value="Genomic_DNA"/>
</dbReference>
<evidence type="ECO:0000256" key="14">
    <source>
        <dbReference type="SAM" id="MobiDB-lite"/>
    </source>
</evidence>
<dbReference type="Gene3D" id="3.90.1600.10">
    <property type="entry name" value="Palm domain of DNA polymerase"/>
    <property type="match status" value="1"/>
</dbReference>
<dbReference type="GO" id="GO:0000724">
    <property type="term" value="P:double-strand break repair via homologous recombination"/>
    <property type="evidence" value="ECO:0007669"/>
    <property type="project" value="TreeGrafter"/>
</dbReference>
<dbReference type="PROSITE" id="PS00116">
    <property type="entry name" value="DNA_POLYMERASE_B"/>
    <property type="match status" value="1"/>
</dbReference>
<evidence type="ECO:0000256" key="7">
    <source>
        <dbReference type="ARBA" id="ARBA00022833"/>
    </source>
</evidence>
<feature type="region of interest" description="Disordered" evidence="14">
    <location>
        <begin position="91"/>
        <end position="126"/>
    </location>
</feature>
<dbReference type="Pfam" id="PF00136">
    <property type="entry name" value="DNA_pol_B"/>
    <property type="match status" value="1"/>
</dbReference>
<dbReference type="PANTHER" id="PTHR45812">
    <property type="entry name" value="DNA POLYMERASE ZETA CATALYTIC SUBUNIT"/>
    <property type="match status" value="1"/>
</dbReference>
<dbReference type="Gene3D" id="3.30.342.10">
    <property type="entry name" value="DNA Polymerase, chain B, domain 1"/>
    <property type="match status" value="2"/>
</dbReference>
<evidence type="ECO:0000256" key="8">
    <source>
        <dbReference type="ARBA" id="ARBA00022932"/>
    </source>
</evidence>
<dbReference type="SUPFAM" id="SSF56672">
    <property type="entry name" value="DNA/RNA polymerases"/>
    <property type="match status" value="1"/>
</dbReference>
<evidence type="ECO:0000256" key="10">
    <source>
        <dbReference type="ARBA" id="ARBA00023014"/>
    </source>
</evidence>
<proteinExistence type="inferred from homology"/>
<evidence type="ECO:0000259" key="15">
    <source>
        <dbReference type="Pfam" id="PF00136"/>
    </source>
</evidence>
<evidence type="ECO:0000259" key="18">
    <source>
        <dbReference type="Pfam" id="PF24055"/>
    </source>
</evidence>
<name>A0AAD8UUS2_BABGI</name>
<dbReference type="InterPro" id="IPR056447">
    <property type="entry name" value="REV3_N"/>
</dbReference>
<evidence type="ECO:0000259" key="16">
    <source>
        <dbReference type="Pfam" id="PF03104"/>
    </source>
</evidence>
<dbReference type="InterPro" id="IPR006133">
    <property type="entry name" value="DNA-dir_DNA_pol_B_exonuc"/>
</dbReference>
<evidence type="ECO:0000256" key="5">
    <source>
        <dbReference type="ARBA" id="ARBA00022723"/>
    </source>
</evidence>
<evidence type="ECO:0000256" key="11">
    <source>
        <dbReference type="ARBA" id="ARBA00023204"/>
    </source>
</evidence>
<keyword evidence="13" id="KW-0539">Nucleus</keyword>
<dbReference type="InterPro" id="IPR006172">
    <property type="entry name" value="DNA-dir_DNA_pol_B"/>
</dbReference>
<dbReference type="Gene3D" id="1.10.287.690">
    <property type="entry name" value="Helix hairpin bin"/>
    <property type="match status" value="1"/>
</dbReference>
<sequence>MAKPTEFDPHESSTGMTVREVPVIRVFGSTMSGQQACLHVHGYLPYFYLPVPDNVDPTAFSNKIQKTLEGVARRYFHEKLLLRVCKTATGRRLHRRSQSGTPVNQDSNLNLSKGSSASYDSRRGRSQTSTMKFLMMPRIKGPSTHHLYLVRRQASKLRAHIHKVDIVEHVPFYGYHTKPKKYFKVYHYNPALTKHLAGYSFHTGIGKHKLQPHEVHISYLMHFASDYNIKGKDYIYLSSAIKMRGPVSLHTRSSLQPHSLWQRVIETSKKTPIQEDHICIKPIIRNSPSLFLSEHKKSSTCELEIDAHIATILNVVELNKGLSEAVVEMGKTEFSVGGYMGADNCFFEHWDQQCARLNEESISTCISNNDNLMKFASNDTLKMFYKYMMKEAKKLKGMHAASVQNTLHTLLTQCEGNGVNGYIKHDDVAGLVETITMDSTFLQSLENETHDKTDGRIHSYRYNFDPPRIECYDHVTDWSAESQENLAPRKDKHNDEAAINASNNSFNFPQTSIEGSVKAKDRDIFHQLVKGIDNFESGIVLDVITDIELNQIYPDPQLNSINAVVYTLRDHRLKPNFQRIGVPYADVQGAIIVNPNGKPANTAKKVVVEEYRKYGLVQKRYVNMDDIERAIYSGKYTELCYVSSEVHLLETLRNLILDFDPNIIYGYDIARCSIGYINQRAACIGMMGFIDSISRIIPRWKNRWHNTPTNETDASTKMTHQKSKVKKTHIKGSEIQPLVCVGRLLFDLMDVALRELNMAELSLENIVYNQFGYVMPSIHMFTLNKWLMAKTVSNKSDNGVDGEHSVGDTSSDVLDEPDGCTVVFPHQFRCIRYALLRNYAVVATLDKLMYFQKYITFSRLYGIDLKSTIVRGSQYHVESILVRFTKSSNFILPSPTERQVHEQRPSTSIPIVMQPISGFHLAPVAILDFQSLYSCITIAYNICYSTCLGLLTEHMKNKRRFKLGVMKYCPEKRVFEDVLTQSCNFSPSDGNMLGVHIMPNCVMFVDKHIRKGILPTMLRSVLDSRRKTKAAMAKQNVDDMTMQQWHHEQHGLKMISNLSVGLTASGFSGRMPCSDLAESVVSVARALILYCTEIVHNNFDAKVIYGDTDSIFIKFEGRTVSEAEALSKQIAETINASVPEPIKIMPQKVYSPCLLVSKKRYVGLAHSNGKITFDDKGIETMRSSECAATRNILKDAMYSIFKNESLDNAYDELLRLFKNAGGVCTPRDFILYRQIRLGTYKEDRTGRVSTLPAAAIVAKYKIKKHYGKRILENEYIPHVFSLRQSDEQGGIKESAVFPNEIKGIFKATDYIREFGHRTLPQNSVVNIVEQIGRARPLYDVNIDYYLKKQILPPLKRMLHMLDINPSISISQEFLKGLESLQTTVVDKVDKIEKHNKQIEDIWLYTGKHTRCTGCNNLCTIKLGSSLTEYDLEEEDYQEFADAIHHRNVKVSALQKNVLSFESPLFKPFRMIICNDCMEKPNQTLLSVINEVNGLEMSMQAIYNICLNCTGNAVAMASCQNAWHCEVYFKRIACKNSFSSAIRRYKSLLTLAYTS</sequence>
<keyword evidence="4 13" id="KW-0548">Nucleotidyltransferase</keyword>
<dbReference type="GO" id="GO:0003887">
    <property type="term" value="F:DNA-directed DNA polymerase activity"/>
    <property type="evidence" value="ECO:0007669"/>
    <property type="project" value="UniProtKB-KW"/>
</dbReference>
<dbReference type="GO" id="GO:0051539">
    <property type="term" value="F:4 iron, 4 sulfur cluster binding"/>
    <property type="evidence" value="ECO:0007669"/>
    <property type="project" value="UniProtKB-KW"/>
</dbReference>
<dbReference type="Pfam" id="PF24055">
    <property type="entry name" value="POL3_N"/>
    <property type="match status" value="1"/>
</dbReference>
<comment type="caution">
    <text evidence="20">The sequence shown here is derived from an EMBL/GenBank/DDBJ whole genome shotgun (WGS) entry which is preliminary data.</text>
</comment>
<dbReference type="SUPFAM" id="SSF53098">
    <property type="entry name" value="Ribonuclease H-like"/>
    <property type="match status" value="1"/>
</dbReference>